<evidence type="ECO:0000256" key="6">
    <source>
        <dbReference type="ARBA" id="ARBA00023310"/>
    </source>
</evidence>
<dbReference type="Gene3D" id="1.10.520.20">
    <property type="entry name" value="N-terminal domain of the delta subunit of the F1F0-ATP synthase"/>
    <property type="match status" value="1"/>
</dbReference>
<evidence type="ECO:0000313" key="9">
    <source>
        <dbReference type="Proteomes" id="UP000366051"/>
    </source>
</evidence>
<protein>
    <recommendedName>
        <fullName evidence="7">ATP synthase subunit delta</fullName>
    </recommendedName>
    <alternativeName>
        <fullName evidence="7">ATP synthase F(1) sector subunit delta</fullName>
    </alternativeName>
    <alternativeName>
        <fullName evidence="7">F-type ATPase subunit delta</fullName>
        <shortName evidence="7">F-ATPase subunit delta</shortName>
    </alternativeName>
</protein>
<dbReference type="RefSeq" id="WP_153724553.1">
    <property type="nucleotide sequence ID" value="NZ_CP045875.1"/>
</dbReference>
<dbReference type="InterPro" id="IPR026015">
    <property type="entry name" value="ATP_synth_OSCP/delta_N_sf"/>
</dbReference>
<dbReference type="InterPro" id="IPR000711">
    <property type="entry name" value="ATPase_OSCP/dsu"/>
</dbReference>
<gene>
    <name evidence="7 8" type="primary">atpH</name>
    <name evidence="8" type="ORF">FTV88_0953</name>
</gene>
<name>A0A5Q2N3F8_9FIRM</name>
<evidence type="ECO:0000256" key="7">
    <source>
        <dbReference type="HAMAP-Rule" id="MF_01416"/>
    </source>
</evidence>
<dbReference type="GO" id="GO:0045259">
    <property type="term" value="C:proton-transporting ATP synthase complex"/>
    <property type="evidence" value="ECO:0007669"/>
    <property type="project" value="UniProtKB-KW"/>
</dbReference>
<dbReference type="GO" id="GO:0046933">
    <property type="term" value="F:proton-transporting ATP synthase activity, rotational mechanism"/>
    <property type="evidence" value="ECO:0007669"/>
    <property type="project" value="UniProtKB-UniRule"/>
</dbReference>
<dbReference type="AlphaFoldDB" id="A0A5Q2N3F8"/>
<sequence>MLVGAVARRYAQALLEIGEQTNSLDQLEKELGTFVVLLDNNRELQQHLYHPSIVVEAKKELADAILEKGGYSEAARAFILLVIERRRENYFISIYREFVRLANQARNLLEAHVTSAIKLTKEQADKMTQEIARLTGKTIILRQKVDPALIGGVVITIGDRVIDASVVGKLQGLRESLLKAPLTV</sequence>
<accession>A0A5Q2N3F8</accession>
<dbReference type="HAMAP" id="MF_01416">
    <property type="entry name" value="ATP_synth_delta_bact"/>
    <property type="match status" value="1"/>
</dbReference>
<dbReference type="NCBIfam" id="TIGR01145">
    <property type="entry name" value="ATP_synt_delta"/>
    <property type="match status" value="1"/>
</dbReference>
<keyword evidence="9" id="KW-1185">Reference proteome</keyword>
<evidence type="ECO:0000256" key="4">
    <source>
        <dbReference type="ARBA" id="ARBA00023065"/>
    </source>
</evidence>
<proteinExistence type="inferred from homology"/>
<evidence type="ECO:0000256" key="5">
    <source>
        <dbReference type="ARBA" id="ARBA00023136"/>
    </source>
</evidence>
<dbReference type="EMBL" id="CP045875">
    <property type="protein sequence ID" value="QGG47105.1"/>
    <property type="molecule type" value="Genomic_DNA"/>
</dbReference>
<comment type="similarity">
    <text evidence="7">Belongs to the ATPase delta chain family.</text>
</comment>
<dbReference type="OrthoDB" id="9802471at2"/>
<dbReference type="Pfam" id="PF00213">
    <property type="entry name" value="OSCP"/>
    <property type="match status" value="1"/>
</dbReference>
<keyword evidence="4 7" id="KW-0406">Ion transport</keyword>
<keyword evidence="2 7" id="KW-0813">Transport</keyword>
<dbReference type="SUPFAM" id="SSF47928">
    <property type="entry name" value="N-terminal domain of the delta subunit of the F1F0-ATP synthase"/>
    <property type="match status" value="1"/>
</dbReference>
<evidence type="ECO:0000313" key="8">
    <source>
        <dbReference type="EMBL" id="QGG47105.1"/>
    </source>
</evidence>
<dbReference type="NCBIfam" id="NF004403">
    <property type="entry name" value="PRK05758.2-4"/>
    <property type="match status" value="1"/>
</dbReference>
<dbReference type="GO" id="GO:0005886">
    <property type="term" value="C:plasma membrane"/>
    <property type="evidence" value="ECO:0007669"/>
    <property type="project" value="UniProtKB-SubCell"/>
</dbReference>
<dbReference type="KEGG" id="hcv:FTV88_0953"/>
<evidence type="ECO:0000256" key="3">
    <source>
        <dbReference type="ARBA" id="ARBA00022781"/>
    </source>
</evidence>
<reference evidence="9" key="1">
    <citation type="submission" date="2019-11" db="EMBL/GenBank/DDBJ databases">
        <title>Genome sequence of Heliorestis convoluta strain HH, an alkaliphilic and minimalistic phototrophic bacterium from a soda lake in Egypt.</title>
        <authorList>
            <person name="Dewey E.D."/>
            <person name="Stokes L.M."/>
            <person name="Burchell B.M."/>
            <person name="Shaffer K.N."/>
            <person name="Huntington A.M."/>
            <person name="Baker J.M."/>
            <person name="Nadendla S."/>
            <person name="Giglio M.G."/>
            <person name="Touchman J.W."/>
            <person name="Blankenship R.E."/>
            <person name="Madigan M.T."/>
            <person name="Sattley W.M."/>
        </authorList>
    </citation>
    <scope>NUCLEOTIDE SEQUENCE [LARGE SCALE GENOMIC DNA]</scope>
    <source>
        <strain evidence="9">HH</strain>
    </source>
</reference>
<keyword evidence="6 7" id="KW-0066">ATP synthesis</keyword>
<keyword evidence="3 7" id="KW-0375">Hydrogen ion transport</keyword>
<organism evidence="8 9">
    <name type="scientific">Heliorestis convoluta</name>
    <dbReference type="NCBI Taxonomy" id="356322"/>
    <lineage>
        <taxon>Bacteria</taxon>
        <taxon>Bacillati</taxon>
        <taxon>Bacillota</taxon>
        <taxon>Clostridia</taxon>
        <taxon>Eubacteriales</taxon>
        <taxon>Heliobacteriaceae</taxon>
        <taxon>Heliorestis</taxon>
    </lineage>
</organism>
<comment type="subcellular location">
    <subcellularLocation>
        <location evidence="7">Cell membrane</location>
        <topology evidence="7">Peripheral membrane protein</topology>
    </subcellularLocation>
    <subcellularLocation>
        <location evidence="1">Membrane</location>
    </subcellularLocation>
</comment>
<dbReference type="Proteomes" id="UP000366051">
    <property type="component" value="Chromosome"/>
</dbReference>
<evidence type="ECO:0000256" key="2">
    <source>
        <dbReference type="ARBA" id="ARBA00022448"/>
    </source>
</evidence>
<keyword evidence="7" id="KW-1003">Cell membrane</keyword>
<comment type="function">
    <text evidence="7">F(1)F(0) ATP synthase produces ATP from ADP in the presence of a proton or sodium gradient. F-type ATPases consist of two structural domains, F(1) containing the extramembraneous catalytic core and F(0) containing the membrane proton channel, linked together by a central stalk and a peripheral stalk. During catalysis, ATP synthesis in the catalytic domain of F(1) is coupled via a rotary mechanism of the central stalk subunits to proton translocation.</text>
</comment>
<keyword evidence="5 7" id="KW-0472">Membrane</keyword>
<keyword evidence="7" id="KW-0139">CF(1)</keyword>
<evidence type="ECO:0000256" key="1">
    <source>
        <dbReference type="ARBA" id="ARBA00004370"/>
    </source>
</evidence>
<dbReference type="PANTHER" id="PTHR11910">
    <property type="entry name" value="ATP SYNTHASE DELTA CHAIN"/>
    <property type="match status" value="1"/>
</dbReference>
<comment type="function">
    <text evidence="7">This protein is part of the stalk that links CF(0) to CF(1). It either transmits conformational changes from CF(0) to CF(1) or is implicated in proton conduction.</text>
</comment>
<dbReference type="PRINTS" id="PR00125">
    <property type="entry name" value="ATPASEDELTA"/>
</dbReference>